<organism evidence="2 3">
    <name type="scientific">Pleurostoma richardsiae</name>
    <dbReference type="NCBI Taxonomy" id="41990"/>
    <lineage>
        <taxon>Eukaryota</taxon>
        <taxon>Fungi</taxon>
        <taxon>Dikarya</taxon>
        <taxon>Ascomycota</taxon>
        <taxon>Pezizomycotina</taxon>
        <taxon>Sordariomycetes</taxon>
        <taxon>Sordariomycetidae</taxon>
        <taxon>Calosphaeriales</taxon>
        <taxon>Pleurostomataceae</taxon>
        <taxon>Pleurostoma</taxon>
    </lineage>
</organism>
<sequence length="178" mass="19980">MARKKGGFVSWLRKLFGRSKNEESDYYNGATAQPARQPARDYQSQYSSQPPQYPAPTHDAHAAAYRERNAEIAQKQVAGIRRAAGQGYVSAYPSRTAGPDDWEAQQAAARRRAGGQTNYDQTTMSSYGTEAKLLGDGKVPQRRPAQESAWKGKPVGKQYDRREELTEEDEDMWARMAM</sequence>
<feature type="region of interest" description="Disordered" evidence="1">
    <location>
        <begin position="22"/>
        <end position="61"/>
    </location>
</feature>
<comment type="caution">
    <text evidence="2">The sequence shown here is derived from an EMBL/GenBank/DDBJ whole genome shotgun (WGS) entry which is preliminary data.</text>
</comment>
<feature type="compositionally biased region" description="Polar residues" evidence="1">
    <location>
        <begin position="117"/>
        <end position="128"/>
    </location>
</feature>
<protein>
    <submittedName>
        <fullName evidence="2">Uncharacterized protein</fullName>
    </submittedName>
</protein>
<evidence type="ECO:0000313" key="2">
    <source>
        <dbReference type="EMBL" id="KAJ9156658.1"/>
    </source>
</evidence>
<evidence type="ECO:0000313" key="3">
    <source>
        <dbReference type="Proteomes" id="UP001174694"/>
    </source>
</evidence>
<accession>A0AA38RTV5</accession>
<feature type="region of interest" description="Disordered" evidence="1">
    <location>
        <begin position="91"/>
        <end position="178"/>
    </location>
</feature>
<dbReference type="AlphaFoldDB" id="A0AA38RTV5"/>
<keyword evidence="3" id="KW-1185">Reference proteome</keyword>
<evidence type="ECO:0000256" key="1">
    <source>
        <dbReference type="SAM" id="MobiDB-lite"/>
    </source>
</evidence>
<dbReference type="Proteomes" id="UP001174694">
    <property type="component" value="Unassembled WGS sequence"/>
</dbReference>
<name>A0AA38RTV5_9PEZI</name>
<reference evidence="2" key="1">
    <citation type="submission" date="2022-07" db="EMBL/GenBank/DDBJ databases">
        <title>Fungi with potential for degradation of polypropylene.</title>
        <authorList>
            <person name="Gostincar C."/>
        </authorList>
    </citation>
    <scope>NUCLEOTIDE SEQUENCE</scope>
    <source>
        <strain evidence="2">EXF-13308</strain>
    </source>
</reference>
<proteinExistence type="predicted"/>
<dbReference type="EMBL" id="JANBVO010000002">
    <property type="protein sequence ID" value="KAJ9156658.1"/>
    <property type="molecule type" value="Genomic_DNA"/>
</dbReference>
<gene>
    <name evidence="2" type="ORF">NKR23_g1228</name>
</gene>